<sequence length="416" mass="47358">MQFLFHTLSLTSSGGSRVVCDLASYLCEQGHDVTIVLDRNRIAFPLNPKVKVLLLKEYKLKDITPLYSGDTQAFQKHSDKKNKKTKKVKLRHKYKLIDSINEWKKYLLKILTYPSKKIAIKKLIEEINPDLVISHNMYYFLEHYLFYKGRNFCVVLHNSPNQVFIDRTVKTLLPLSYYYNETHCIGVSKGVSQEMLELFPKATVSTVYNPVDLDNIKALSTCEIPKSFIDKKYIVTVSSLAPGKRIDRTIKAFNQLQDDNINLVILGEGEEKASLMKLVDELGISHRVEFLGFIENPKPYMKHAQMLSFTSDYEGLGLVLVEALACGTPVLSTNCPSGPDEVLTGPLKQYLIEIKGRSEKDIVNDIAVTMKNILESPPKIMPNQIAQFSKERIVSSWESIAKRSNHGDKRKSYEIS</sequence>
<dbReference type="EMBL" id="LOSH02000004">
    <property type="protein sequence ID" value="PNM68997.1"/>
    <property type="molecule type" value="Genomic_DNA"/>
</dbReference>
<dbReference type="InterPro" id="IPR028098">
    <property type="entry name" value="Glyco_trans_4-like_N"/>
</dbReference>
<organism evidence="3 4">
    <name type="scientific">Vibrio vulnificus</name>
    <dbReference type="NCBI Taxonomy" id="672"/>
    <lineage>
        <taxon>Bacteria</taxon>
        <taxon>Pseudomonadati</taxon>
        <taxon>Pseudomonadota</taxon>
        <taxon>Gammaproteobacteria</taxon>
        <taxon>Vibrionales</taxon>
        <taxon>Vibrionaceae</taxon>
        <taxon>Vibrio</taxon>
    </lineage>
</organism>
<dbReference type="InterPro" id="IPR001296">
    <property type="entry name" value="Glyco_trans_1"/>
</dbReference>
<dbReference type="RefSeq" id="WP_039468970.1">
    <property type="nucleotide sequence ID" value="NZ_CP016321.1"/>
</dbReference>
<proteinExistence type="predicted"/>
<dbReference type="Pfam" id="PF00534">
    <property type="entry name" value="Glycos_transf_1"/>
    <property type="match status" value="1"/>
</dbReference>
<dbReference type="SUPFAM" id="SSF53756">
    <property type="entry name" value="UDP-Glycosyltransferase/glycogen phosphorylase"/>
    <property type="match status" value="1"/>
</dbReference>
<keyword evidence="4" id="KW-1185">Reference proteome</keyword>
<feature type="domain" description="Glycosyl transferase family 1" evidence="1">
    <location>
        <begin position="230"/>
        <end position="372"/>
    </location>
</feature>
<gene>
    <name evidence="3" type="ORF">AL548_023535</name>
</gene>
<accession>A0ABX4X1E8</accession>
<feature type="domain" description="Glycosyltransferase subfamily 4-like N-terminal" evidence="2">
    <location>
        <begin position="113"/>
        <end position="214"/>
    </location>
</feature>
<dbReference type="PANTHER" id="PTHR12526:SF638">
    <property type="entry name" value="SPORE COAT PROTEIN SA"/>
    <property type="match status" value="1"/>
</dbReference>
<comment type="caution">
    <text evidence="3">The sequence shown here is derived from an EMBL/GenBank/DDBJ whole genome shotgun (WGS) entry which is preliminary data.</text>
</comment>
<dbReference type="Pfam" id="PF13439">
    <property type="entry name" value="Glyco_transf_4"/>
    <property type="match status" value="1"/>
</dbReference>
<dbReference type="Gene3D" id="3.40.50.2000">
    <property type="entry name" value="Glycogen Phosphorylase B"/>
    <property type="match status" value="2"/>
</dbReference>
<reference evidence="3" key="1">
    <citation type="submission" date="2017-12" db="EMBL/GenBank/DDBJ databases">
        <title>FDA dAtabase for Regulatory Grade micrObial Sequences (FDA-ARGOS): Supporting development and validation of Infectious Disease Dx tests.</title>
        <authorList>
            <person name="Hoffmann M."/>
            <person name="Allard M."/>
            <person name="Evans P."/>
            <person name="Brown E."/>
            <person name="Tallon L.J."/>
            <person name="Sadzewicz L."/>
            <person name="Sengamalay N."/>
            <person name="Ott S."/>
            <person name="Godinez A."/>
            <person name="Nagaraj S."/>
            <person name="Vavikolanu K."/>
            <person name="Aluvathingal J."/>
            <person name="Nadendla S."/>
            <person name="Hobson J."/>
            <person name="Sichtig H."/>
        </authorList>
    </citation>
    <scope>NUCLEOTIDE SEQUENCE [LARGE SCALE GENOMIC DNA]</scope>
    <source>
        <strain evidence="3">FDAARGOS_118</strain>
    </source>
</reference>
<dbReference type="Proteomes" id="UP000054370">
    <property type="component" value="Unassembled WGS sequence"/>
</dbReference>
<dbReference type="PANTHER" id="PTHR12526">
    <property type="entry name" value="GLYCOSYLTRANSFERASE"/>
    <property type="match status" value="1"/>
</dbReference>
<evidence type="ECO:0000259" key="2">
    <source>
        <dbReference type="Pfam" id="PF13439"/>
    </source>
</evidence>
<evidence type="ECO:0000313" key="4">
    <source>
        <dbReference type="Proteomes" id="UP000054370"/>
    </source>
</evidence>
<evidence type="ECO:0000259" key="1">
    <source>
        <dbReference type="Pfam" id="PF00534"/>
    </source>
</evidence>
<protein>
    <submittedName>
        <fullName evidence="3">Glycosyltransferase</fullName>
    </submittedName>
</protein>
<evidence type="ECO:0000313" key="3">
    <source>
        <dbReference type="EMBL" id="PNM68997.1"/>
    </source>
</evidence>
<name>A0ABX4X1E8_VIBVL</name>
<dbReference type="CDD" id="cd03811">
    <property type="entry name" value="GT4_GT28_WabH-like"/>
    <property type="match status" value="1"/>
</dbReference>